<name>F8QA97_SERL3</name>
<evidence type="ECO:0000313" key="2">
    <source>
        <dbReference type="EMBL" id="EGN94687.1"/>
    </source>
</evidence>
<organism evidence="3">
    <name type="scientific">Serpula lacrymans var. lacrymans (strain S7.3)</name>
    <name type="common">Dry rot fungus</name>
    <dbReference type="NCBI Taxonomy" id="936435"/>
    <lineage>
        <taxon>Eukaryota</taxon>
        <taxon>Fungi</taxon>
        <taxon>Dikarya</taxon>
        <taxon>Basidiomycota</taxon>
        <taxon>Agaricomycotina</taxon>
        <taxon>Agaricomycetes</taxon>
        <taxon>Agaricomycetidae</taxon>
        <taxon>Boletales</taxon>
        <taxon>Coniophorineae</taxon>
        <taxon>Serpulaceae</taxon>
        <taxon>Serpula</taxon>
    </lineage>
</organism>
<sequence length="284" mass="31093">MFKLVLMAAQGQPKALRTASEEVELTHFVFYTPKPAQFPHPPSPPFFSLTHLVMASKPKPKGKKKANTKPKPRKGFGLNPSGNPVDSQLALQIDRPETPLDEHPPHVQHHHQQFMDPPSSSSYTHPYQEHFANQQPANPSLSSYTHPYHQQQFMNQQPANHSSSQGFLPSSYDAASSYPQLYSQQPMYFPPSTSNYLPQQPSTNTNYISPQFPPNSSRQASSSLLLAQSYATQPSYAPYVLQPNAASSSGAQTVQPPVPPSVQGLTSVESSAGPIRGSQAHLAG</sequence>
<dbReference type="EMBL" id="GL945487">
    <property type="protein sequence ID" value="EGN94687.1"/>
    <property type="molecule type" value="Genomic_DNA"/>
</dbReference>
<evidence type="ECO:0000256" key="1">
    <source>
        <dbReference type="SAM" id="MobiDB-lite"/>
    </source>
</evidence>
<accession>F8QA97</accession>
<feature type="region of interest" description="Disordered" evidence="1">
    <location>
        <begin position="183"/>
        <end position="220"/>
    </location>
</feature>
<feature type="region of interest" description="Disordered" evidence="1">
    <location>
        <begin position="57"/>
        <end position="126"/>
    </location>
</feature>
<feature type="region of interest" description="Disordered" evidence="1">
    <location>
        <begin position="246"/>
        <end position="284"/>
    </location>
</feature>
<gene>
    <name evidence="2" type="ORF">SERLA73DRAFT_77437</name>
</gene>
<feature type="compositionally biased region" description="Polar residues" evidence="1">
    <location>
        <begin position="183"/>
        <end position="209"/>
    </location>
</feature>
<feature type="compositionally biased region" description="Polar residues" evidence="1">
    <location>
        <begin position="80"/>
        <end position="90"/>
    </location>
</feature>
<dbReference type="HOGENOM" id="CLU_980597_0_0_1"/>
<feature type="compositionally biased region" description="Basic and acidic residues" evidence="1">
    <location>
        <begin position="94"/>
        <end position="105"/>
    </location>
</feature>
<evidence type="ECO:0000313" key="3">
    <source>
        <dbReference type="Proteomes" id="UP000008063"/>
    </source>
</evidence>
<dbReference type="Proteomes" id="UP000008063">
    <property type="component" value="Unassembled WGS sequence"/>
</dbReference>
<feature type="compositionally biased region" description="Basic residues" evidence="1">
    <location>
        <begin position="58"/>
        <end position="74"/>
    </location>
</feature>
<keyword evidence="3" id="KW-1185">Reference proteome</keyword>
<dbReference type="InParanoid" id="F8QA97"/>
<protein>
    <submittedName>
        <fullName evidence="2">Uncharacterized protein</fullName>
    </submittedName>
</protein>
<reference evidence="3" key="1">
    <citation type="journal article" date="2011" name="Science">
        <title>The plant cell wall-decomposing machinery underlies the functional diversity of forest fungi.</title>
        <authorList>
            <person name="Eastwood D.C."/>
            <person name="Floudas D."/>
            <person name="Binder M."/>
            <person name="Majcherczyk A."/>
            <person name="Schneider P."/>
            <person name="Aerts A."/>
            <person name="Asiegbu F.O."/>
            <person name="Baker S.E."/>
            <person name="Barry K."/>
            <person name="Bendiksby M."/>
            <person name="Blumentritt M."/>
            <person name="Coutinho P.M."/>
            <person name="Cullen D."/>
            <person name="de Vries R.P."/>
            <person name="Gathman A."/>
            <person name="Goodell B."/>
            <person name="Henrissat B."/>
            <person name="Ihrmark K."/>
            <person name="Kauserud H."/>
            <person name="Kohler A."/>
            <person name="LaButti K."/>
            <person name="Lapidus A."/>
            <person name="Lavin J.L."/>
            <person name="Lee Y.-H."/>
            <person name="Lindquist E."/>
            <person name="Lilly W."/>
            <person name="Lucas S."/>
            <person name="Morin E."/>
            <person name="Murat C."/>
            <person name="Oguiza J.A."/>
            <person name="Park J."/>
            <person name="Pisabarro A.G."/>
            <person name="Riley R."/>
            <person name="Rosling A."/>
            <person name="Salamov A."/>
            <person name="Schmidt O."/>
            <person name="Schmutz J."/>
            <person name="Skrede I."/>
            <person name="Stenlid J."/>
            <person name="Wiebenga A."/>
            <person name="Xie X."/>
            <person name="Kuees U."/>
            <person name="Hibbett D.S."/>
            <person name="Hoffmeister D."/>
            <person name="Hoegberg N."/>
            <person name="Martin F."/>
            <person name="Grigoriev I.V."/>
            <person name="Watkinson S.C."/>
        </authorList>
    </citation>
    <scope>NUCLEOTIDE SEQUENCE [LARGE SCALE GENOMIC DNA]</scope>
    <source>
        <strain evidence="3">strain S7.3</strain>
    </source>
</reference>
<proteinExistence type="predicted"/>
<dbReference type="AlphaFoldDB" id="F8QA97"/>